<accession>A0ABP9D8R1</accession>
<dbReference type="SMART" id="SM00382">
    <property type="entry name" value="AAA"/>
    <property type="match status" value="1"/>
</dbReference>
<sequence length="502" mass="57865">MKTIISWLAYTEDFLKADDLNQRYTPKLQGPNGTLHERFYDEIGADVHLILYTRPTDKARCLSLSNALKEEWPSHQIAERCMELDDPTNLDLILVRMQALLMNQKGNEIYLLFQTGTHVIHLAWGLSHFALKQHTHLIQIVPQQYTSHKRYNEVVKLEVEQSSTALALFIREQGEEQRKQEVSVERLSTFQWSKGLLPAKHMAEQIAQTDKTTTLIRGGNGTGKEYIARYIHEQSRRGKEGKPYRAINCSAFTDELLSSELFGHEKGAFTGADKKRKGILEEADGGTVFLDEIGDISAFMQQSLLRVLQEQEIRPVGSNRSKKINVRFITATNKPLEKMIEEDKFRMDLYYRLAIGEIDLPDLKERGKGEIKAFIQFFIEQQAEKLKRTPIQLSERVESILLSHAFPGNVRELQNLIEGFYLKTTDTVYIEHLPLRMKAQQLITDNTPASLPTPHLLRWEDVEKEHIRFVMQHYQGNKTKALKALGYGSINTLKKKLEKYQL</sequence>
<dbReference type="InterPro" id="IPR009057">
    <property type="entry name" value="Homeodomain-like_sf"/>
</dbReference>
<dbReference type="PANTHER" id="PTHR32071">
    <property type="entry name" value="TRANSCRIPTIONAL REGULATORY PROTEIN"/>
    <property type="match status" value="1"/>
</dbReference>
<evidence type="ECO:0000256" key="1">
    <source>
        <dbReference type="ARBA" id="ARBA00022741"/>
    </source>
</evidence>
<keyword evidence="1" id="KW-0547">Nucleotide-binding</keyword>
<dbReference type="SUPFAM" id="SSF52540">
    <property type="entry name" value="P-loop containing nucleoside triphosphate hydrolases"/>
    <property type="match status" value="1"/>
</dbReference>
<dbReference type="SUPFAM" id="SSF46689">
    <property type="entry name" value="Homeodomain-like"/>
    <property type="match status" value="1"/>
</dbReference>
<name>A0ABP9D8R1_9BACT</name>
<evidence type="ECO:0000313" key="8">
    <source>
        <dbReference type="Proteomes" id="UP001500298"/>
    </source>
</evidence>
<keyword evidence="4" id="KW-0238">DNA-binding</keyword>
<dbReference type="Proteomes" id="UP001500298">
    <property type="component" value="Unassembled WGS sequence"/>
</dbReference>
<dbReference type="PANTHER" id="PTHR32071:SF121">
    <property type="entry name" value="SIGMA L-DEPENDENT TRANSCRIPTIONAL REGULATOR YQIR-RELATED"/>
    <property type="match status" value="1"/>
</dbReference>
<dbReference type="PROSITE" id="PS00676">
    <property type="entry name" value="SIGMA54_INTERACT_2"/>
    <property type="match status" value="1"/>
</dbReference>
<proteinExistence type="predicted"/>
<evidence type="ECO:0000313" key="7">
    <source>
        <dbReference type="EMBL" id="GAA4829373.1"/>
    </source>
</evidence>
<comment type="caution">
    <text evidence="7">The sequence shown here is derived from an EMBL/GenBank/DDBJ whole genome shotgun (WGS) entry which is preliminary data.</text>
</comment>
<keyword evidence="5" id="KW-0804">Transcription</keyword>
<dbReference type="InterPro" id="IPR025943">
    <property type="entry name" value="Sigma_54_int_dom_ATP-bd_2"/>
</dbReference>
<dbReference type="RefSeq" id="WP_345370273.1">
    <property type="nucleotide sequence ID" value="NZ_BAABJX010000021.1"/>
</dbReference>
<keyword evidence="8" id="KW-1185">Reference proteome</keyword>
<dbReference type="Pfam" id="PF02954">
    <property type="entry name" value="HTH_8"/>
    <property type="match status" value="1"/>
</dbReference>
<dbReference type="CDD" id="cd00009">
    <property type="entry name" value="AAA"/>
    <property type="match status" value="1"/>
</dbReference>
<dbReference type="InterPro" id="IPR027417">
    <property type="entry name" value="P-loop_NTPase"/>
</dbReference>
<dbReference type="InterPro" id="IPR002197">
    <property type="entry name" value="HTH_Fis"/>
</dbReference>
<evidence type="ECO:0000259" key="6">
    <source>
        <dbReference type="PROSITE" id="PS50045"/>
    </source>
</evidence>
<dbReference type="Pfam" id="PF00158">
    <property type="entry name" value="Sigma54_activat"/>
    <property type="match status" value="1"/>
</dbReference>
<dbReference type="InterPro" id="IPR003593">
    <property type="entry name" value="AAA+_ATPase"/>
</dbReference>
<evidence type="ECO:0000256" key="5">
    <source>
        <dbReference type="ARBA" id="ARBA00023163"/>
    </source>
</evidence>
<protein>
    <recommendedName>
        <fullName evidence="6">Sigma-54 factor interaction domain-containing protein</fullName>
    </recommendedName>
</protein>
<gene>
    <name evidence="7" type="ORF">GCM10023331_13130</name>
</gene>
<dbReference type="Pfam" id="PF25601">
    <property type="entry name" value="AAA_lid_14"/>
    <property type="match status" value="1"/>
</dbReference>
<dbReference type="InterPro" id="IPR058031">
    <property type="entry name" value="AAA_lid_NorR"/>
</dbReference>
<dbReference type="InterPro" id="IPR002078">
    <property type="entry name" value="Sigma_54_int"/>
</dbReference>
<dbReference type="PROSITE" id="PS50045">
    <property type="entry name" value="SIGMA54_INTERACT_4"/>
    <property type="match status" value="1"/>
</dbReference>
<organism evidence="7 8">
    <name type="scientific">Algivirga pacifica</name>
    <dbReference type="NCBI Taxonomy" id="1162670"/>
    <lineage>
        <taxon>Bacteria</taxon>
        <taxon>Pseudomonadati</taxon>
        <taxon>Bacteroidota</taxon>
        <taxon>Cytophagia</taxon>
        <taxon>Cytophagales</taxon>
        <taxon>Flammeovirgaceae</taxon>
        <taxon>Algivirga</taxon>
    </lineage>
</organism>
<evidence type="ECO:0000256" key="2">
    <source>
        <dbReference type="ARBA" id="ARBA00022840"/>
    </source>
</evidence>
<dbReference type="Gene3D" id="1.10.10.60">
    <property type="entry name" value="Homeodomain-like"/>
    <property type="match status" value="1"/>
</dbReference>
<dbReference type="Gene3D" id="1.10.8.60">
    <property type="match status" value="1"/>
</dbReference>
<evidence type="ECO:0000256" key="3">
    <source>
        <dbReference type="ARBA" id="ARBA00023015"/>
    </source>
</evidence>
<dbReference type="PROSITE" id="PS00688">
    <property type="entry name" value="SIGMA54_INTERACT_3"/>
    <property type="match status" value="1"/>
</dbReference>
<evidence type="ECO:0000256" key="4">
    <source>
        <dbReference type="ARBA" id="ARBA00023125"/>
    </source>
</evidence>
<keyword evidence="2" id="KW-0067">ATP-binding</keyword>
<dbReference type="EMBL" id="BAABJX010000021">
    <property type="protein sequence ID" value="GAA4829373.1"/>
    <property type="molecule type" value="Genomic_DNA"/>
</dbReference>
<feature type="domain" description="Sigma-54 factor interaction" evidence="6">
    <location>
        <begin position="201"/>
        <end position="422"/>
    </location>
</feature>
<keyword evidence="3" id="KW-0805">Transcription regulation</keyword>
<reference evidence="8" key="1">
    <citation type="journal article" date="2019" name="Int. J. Syst. Evol. Microbiol.">
        <title>The Global Catalogue of Microorganisms (GCM) 10K type strain sequencing project: providing services to taxonomists for standard genome sequencing and annotation.</title>
        <authorList>
            <consortium name="The Broad Institute Genomics Platform"/>
            <consortium name="The Broad Institute Genome Sequencing Center for Infectious Disease"/>
            <person name="Wu L."/>
            <person name="Ma J."/>
        </authorList>
    </citation>
    <scope>NUCLEOTIDE SEQUENCE [LARGE SCALE GENOMIC DNA]</scope>
    <source>
        <strain evidence="8">JCM 18326</strain>
    </source>
</reference>
<dbReference type="Gene3D" id="3.40.50.300">
    <property type="entry name" value="P-loop containing nucleotide triphosphate hydrolases"/>
    <property type="match status" value="1"/>
</dbReference>
<dbReference type="InterPro" id="IPR025944">
    <property type="entry name" value="Sigma_54_int_dom_CS"/>
</dbReference>